<dbReference type="GO" id="GO:0000976">
    <property type="term" value="F:transcription cis-regulatory region binding"/>
    <property type="evidence" value="ECO:0007669"/>
    <property type="project" value="TreeGrafter"/>
</dbReference>
<reference evidence="4 5" key="1">
    <citation type="submission" date="2016-12" db="EMBL/GenBank/DDBJ databases">
        <title>The draft genome sequence of Actinophytocola sp. 11-183.</title>
        <authorList>
            <person name="Wang W."/>
            <person name="Yuan L."/>
        </authorList>
    </citation>
    <scope>NUCLEOTIDE SEQUENCE [LARGE SCALE GENOMIC DNA]</scope>
    <source>
        <strain evidence="4 5">11-183</strain>
    </source>
</reference>
<dbReference type="GO" id="GO:0003700">
    <property type="term" value="F:DNA-binding transcription factor activity"/>
    <property type="evidence" value="ECO:0007669"/>
    <property type="project" value="TreeGrafter"/>
</dbReference>
<evidence type="ECO:0000313" key="4">
    <source>
        <dbReference type="EMBL" id="OLF12464.1"/>
    </source>
</evidence>
<dbReference type="InterPro" id="IPR001647">
    <property type="entry name" value="HTH_TetR"/>
</dbReference>
<dbReference type="Proteomes" id="UP000185596">
    <property type="component" value="Unassembled WGS sequence"/>
</dbReference>
<feature type="DNA-binding region" description="H-T-H motif" evidence="2">
    <location>
        <begin position="24"/>
        <end position="43"/>
    </location>
</feature>
<dbReference type="InterPro" id="IPR050109">
    <property type="entry name" value="HTH-type_TetR-like_transc_reg"/>
</dbReference>
<evidence type="ECO:0000259" key="3">
    <source>
        <dbReference type="PROSITE" id="PS50977"/>
    </source>
</evidence>
<gene>
    <name evidence="4" type="ORF">BU204_29205</name>
</gene>
<dbReference type="PANTHER" id="PTHR30055:SF219">
    <property type="entry name" value="TRANSCRIPTIONAL REGULATORY PROTEIN"/>
    <property type="match status" value="1"/>
</dbReference>
<sequence>MGNREDLLLAAKRCLLEKGYDRTTVRDIATAADVSMAAIGYHYGSREALLNEALFQTLADWGDRVGGALAPDPEVPDTPAAQFESKLSRLIDSFAADRQIWLASVEAFMQAQRSPELREQLAAGQLDGRRGLAAMVTGQPEDEVAESEVRSVGAVQLALISGLMIQWLGDAATAPTASEVMKGLRTLLGVPSDGPPPNPA</sequence>
<evidence type="ECO:0000313" key="5">
    <source>
        <dbReference type="Proteomes" id="UP000185596"/>
    </source>
</evidence>
<dbReference type="Pfam" id="PF00440">
    <property type="entry name" value="TetR_N"/>
    <property type="match status" value="1"/>
</dbReference>
<name>A0A1Q8CDL0_9PSEU</name>
<dbReference type="SUPFAM" id="SSF48498">
    <property type="entry name" value="Tetracyclin repressor-like, C-terminal domain"/>
    <property type="match status" value="1"/>
</dbReference>
<evidence type="ECO:0000256" key="2">
    <source>
        <dbReference type="PROSITE-ProRule" id="PRU00335"/>
    </source>
</evidence>
<accession>A0A1Q8CDL0</accession>
<dbReference type="Gene3D" id="1.10.357.10">
    <property type="entry name" value="Tetracycline Repressor, domain 2"/>
    <property type="match status" value="1"/>
</dbReference>
<dbReference type="AlphaFoldDB" id="A0A1Q8CDL0"/>
<dbReference type="OrthoDB" id="2356263at2"/>
<protein>
    <submittedName>
        <fullName evidence="4">TetR family transcriptional regulator</fullName>
    </submittedName>
</protein>
<dbReference type="PANTHER" id="PTHR30055">
    <property type="entry name" value="HTH-TYPE TRANSCRIPTIONAL REGULATOR RUTR"/>
    <property type="match status" value="1"/>
</dbReference>
<dbReference type="InterPro" id="IPR036271">
    <property type="entry name" value="Tet_transcr_reg_TetR-rel_C_sf"/>
</dbReference>
<dbReference type="EMBL" id="MSIE01000061">
    <property type="protein sequence ID" value="OLF12464.1"/>
    <property type="molecule type" value="Genomic_DNA"/>
</dbReference>
<feature type="domain" description="HTH tetR-type" evidence="3">
    <location>
        <begin position="1"/>
        <end position="61"/>
    </location>
</feature>
<organism evidence="4 5">
    <name type="scientific">Actinophytocola xanthii</name>
    <dbReference type="NCBI Taxonomy" id="1912961"/>
    <lineage>
        <taxon>Bacteria</taxon>
        <taxon>Bacillati</taxon>
        <taxon>Actinomycetota</taxon>
        <taxon>Actinomycetes</taxon>
        <taxon>Pseudonocardiales</taxon>
        <taxon>Pseudonocardiaceae</taxon>
    </lineage>
</organism>
<keyword evidence="1 2" id="KW-0238">DNA-binding</keyword>
<keyword evidence="5" id="KW-1185">Reference proteome</keyword>
<dbReference type="RefSeq" id="WP_075128998.1">
    <property type="nucleotide sequence ID" value="NZ_MSIE01000061.1"/>
</dbReference>
<proteinExistence type="predicted"/>
<dbReference type="InterPro" id="IPR041583">
    <property type="entry name" value="TetR_C_31"/>
</dbReference>
<dbReference type="PROSITE" id="PS50977">
    <property type="entry name" value="HTH_TETR_2"/>
    <property type="match status" value="1"/>
</dbReference>
<dbReference type="SUPFAM" id="SSF46689">
    <property type="entry name" value="Homeodomain-like"/>
    <property type="match status" value="1"/>
</dbReference>
<evidence type="ECO:0000256" key="1">
    <source>
        <dbReference type="ARBA" id="ARBA00023125"/>
    </source>
</evidence>
<dbReference type="PRINTS" id="PR00455">
    <property type="entry name" value="HTHTETR"/>
</dbReference>
<comment type="caution">
    <text evidence="4">The sequence shown here is derived from an EMBL/GenBank/DDBJ whole genome shotgun (WGS) entry which is preliminary data.</text>
</comment>
<dbReference type="STRING" id="1912961.BU204_29205"/>
<dbReference type="InterPro" id="IPR009057">
    <property type="entry name" value="Homeodomain-like_sf"/>
</dbReference>
<dbReference type="Pfam" id="PF17940">
    <property type="entry name" value="TetR_C_31"/>
    <property type="match status" value="1"/>
</dbReference>